<dbReference type="Proteomes" id="UP000887574">
    <property type="component" value="Unplaced"/>
</dbReference>
<accession>A0A915CPD7</accession>
<feature type="compositionally biased region" description="Polar residues" evidence="1">
    <location>
        <begin position="150"/>
        <end position="161"/>
    </location>
</feature>
<organism evidence="2 3">
    <name type="scientific">Ditylenchus dipsaci</name>
    <dbReference type="NCBI Taxonomy" id="166011"/>
    <lineage>
        <taxon>Eukaryota</taxon>
        <taxon>Metazoa</taxon>
        <taxon>Ecdysozoa</taxon>
        <taxon>Nematoda</taxon>
        <taxon>Chromadorea</taxon>
        <taxon>Rhabditida</taxon>
        <taxon>Tylenchina</taxon>
        <taxon>Tylenchomorpha</taxon>
        <taxon>Sphaerularioidea</taxon>
        <taxon>Anguinidae</taxon>
        <taxon>Anguininae</taxon>
        <taxon>Ditylenchus</taxon>
    </lineage>
</organism>
<feature type="compositionally biased region" description="Polar residues" evidence="1">
    <location>
        <begin position="20"/>
        <end position="39"/>
    </location>
</feature>
<feature type="region of interest" description="Disordered" evidence="1">
    <location>
        <begin position="150"/>
        <end position="172"/>
    </location>
</feature>
<protein>
    <submittedName>
        <fullName evidence="3">Uncharacterized protein</fullName>
    </submittedName>
</protein>
<evidence type="ECO:0000313" key="3">
    <source>
        <dbReference type="WBParaSite" id="jg10701"/>
    </source>
</evidence>
<dbReference type="WBParaSite" id="jg10701">
    <property type="protein sequence ID" value="jg10701"/>
    <property type="gene ID" value="jg10701"/>
</dbReference>
<feature type="region of interest" description="Disordered" evidence="1">
    <location>
        <begin position="287"/>
        <end position="311"/>
    </location>
</feature>
<dbReference type="AlphaFoldDB" id="A0A915CPD7"/>
<keyword evidence="2" id="KW-1185">Reference proteome</keyword>
<evidence type="ECO:0000313" key="2">
    <source>
        <dbReference type="Proteomes" id="UP000887574"/>
    </source>
</evidence>
<reference evidence="3" key="1">
    <citation type="submission" date="2022-11" db="UniProtKB">
        <authorList>
            <consortium name="WormBaseParasite"/>
        </authorList>
    </citation>
    <scope>IDENTIFICATION</scope>
</reference>
<feature type="compositionally biased region" description="Basic and acidic residues" evidence="1">
    <location>
        <begin position="301"/>
        <end position="311"/>
    </location>
</feature>
<feature type="compositionally biased region" description="Basic residues" evidence="1">
    <location>
        <begin position="163"/>
        <end position="172"/>
    </location>
</feature>
<sequence length="311" mass="34137">MKRKRYRPSLSRNGPKLPSWLSSRTSFNSEMSVPASQAGSISALDRLNAAARRVDKMLMELAVVDGFNANQPECARFPTSNGTNGVHQPSKLSSRDVQSSSKREMSSTCHTEYDNADSDGVYSDSEMINDSQLEQTKERLDDLKQSLIASKSSKENQQFRSSPHPHKGHHLSANRAGIEGSALSQITNNRRFDNGSEADIDSNCSSLASSMMFDKLRWKSVHSIGYENEYEFASEDEEEVDIHSSAATELSGILGGREQGAFVPSSSQPAFEPMDADTAEQDLEIGEATSFRPYTNAGRGDILDARGSHQT</sequence>
<feature type="region of interest" description="Disordered" evidence="1">
    <location>
        <begin position="1"/>
        <end position="39"/>
    </location>
</feature>
<evidence type="ECO:0000256" key="1">
    <source>
        <dbReference type="SAM" id="MobiDB-lite"/>
    </source>
</evidence>
<feature type="region of interest" description="Disordered" evidence="1">
    <location>
        <begin position="75"/>
        <end position="124"/>
    </location>
</feature>
<proteinExistence type="predicted"/>
<name>A0A915CPD7_9BILA</name>
<feature type="compositionally biased region" description="Polar residues" evidence="1">
    <location>
        <begin position="78"/>
        <end position="110"/>
    </location>
</feature>